<dbReference type="PROSITE" id="PS50110">
    <property type="entry name" value="RESPONSE_REGULATORY"/>
    <property type="match status" value="1"/>
</dbReference>
<dbReference type="GO" id="GO:0003677">
    <property type="term" value="F:DNA binding"/>
    <property type="evidence" value="ECO:0007669"/>
    <property type="project" value="InterPro"/>
</dbReference>
<dbReference type="InterPro" id="IPR046947">
    <property type="entry name" value="LytR-like"/>
</dbReference>
<dbReference type="InterPro" id="IPR007492">
    <property type="entry name" value="LytTR_DNA-bd_dom"/>
</dbReference>
<comment type="caution">
    <text evidence="4">The sequence shown here is derived from an EMBL/GenBank/DDBJ whole genome shotgun (WGS) entry which is preliminary data.</text>
</comment>
<feature type="domain" description="HTH LytTR-type" evidence="3">
    <location>
        <begin position="129"/>
        <end position="198"/>
    </location>
</feature>
<gene>
    <name evidence="4" type="ORF">KHA91_15105</name>
</gene>
<keyword evidence="1" id="KW-0597">Phosphoprotein</keyword>
<accession>A0A942Z634</accession>
<dbReference type="PANTHER" id="PTHR37299:SF1">
    <property type="entry name" value="STAGE 0 SPORULATION PROTEIN A HOMOLOG"/>
    <property type="match status" value="1"/>
</dbReference>
<dbReference type="Pfam" id="PF04397">
    <property type="entry name" value="LytTR"/>
    <property type="match status" value="1"/>
</dbReference>
<protein>
    <submittedName>
        <fullName evidence="4">Response regulator transcription factor</fullName>
    </submittedName>
</protein>
<keyword evidence="5" id="KW-1185">Reference proteome</keyword>
<dbReference type="InterPro" id="IPR001789">
    <property type="entry name" value="Sig_transdc_resp-reg_receiver"/>
</dbReference>
<dbReference type="Proteomes" id="UP000676456">
    <property type="component" value="Unassembled WGS sequence"/>
</dbReference>
<feature type="modified residue" description="4-aspartylphosphate" evidence="1">
    <location>
        <position position="54"/>
    </location>
</feature>
<proteinExistence type="predicted"/>
<dbReference type="AlphaFoldDB" id="A0A942Z634"/>
<dbReference type="InterPro" id="IPR011006">
    <property type="entry name" value="CheY-like_superfamily"/>
</dbReference>
<dbReference type="Gene3D" id="3.40.50.2300">
    <property type="match status" value="1"/>
</dbReference>
<dbReference type="RefSeq" id="WP_213099121.1">
    <property type="nucleotide sequence ID" value="NZ_JAGYPH010000003.1"/>
</dbReference>
<reference evidence="4 5" key="1">
    <citation type="submission" date="2021-05" db="EMBL/GenBank/DDBJ databases">
        <title>Novel Bacillus species.</title>
        <authorList>
            <person name="Liu G."/>
        </authorList>
    </citation>
    <scope>NUCLEOTIDE SEQUENCE [LARGE SCALE GENOMIC DNA]</scope>
    <source>
        <strain evidence="4 5">FJAT-49682</strain>
    </source>
</reference>
<sequence>MIKVGIVDDRDIDLDKLKFILEGEEDVKLIFATTNPEEAYKEIQKNEIDLLIADIEMPGISGYELADLIQTHGLLITVIFVTAKSGYAVHAFELNVHDYILKPYKKERLLQALNKYREKQHAGNLTGRLILKQKGHIEMIPKKDIIFAERTGRSTTIHTINDTYEAYLTMNELEGSLRENNFIRSHRSFLINLHYVKSFSIYTKKSYSVSFEGTKQIAMLTKEKMDYLQKYYF</sequence>
<dbReference type="Gene3D" id="2.40.50.1020">
    <property type="entry name" value="LytTr DNA-binding domain"/>
    <property type="match status" value="1"/>
</dbReference>
<evidence type="ECO:0000313" key="5">
    <source>
        <dbReference type="Proteomes" id="UP000676456"/>
    </source>
</evidence>
<evidence type="ECO:0000259" key="2">
    <source>
        <dbReference type="PROSITE" id="PS50110"/>
    </source>
</evidence>
<dbReference type="SMART" id="SM00448">
    <property type="entry name" value="REC"/>
    <property type="match status" value="1"/>
</dbReference>
<name>A0A942Z634_9BACI</name>
<dbReference type="PROSITE" id="PS50930">
    <property type="entry name" value="HTH_LYTTR"/>
    <property type="match status" value="1"/>
</dbReference>
<dbReference type="GO" id="GO:0000156">
    <property type="term" value="F:phosphorelay response regulator activity"/>
    <property type="evidence" value="ECO:0007669"/>
    <property type="project" value="InterPro"/>
</dbReference>
<dbReference type="EMBL" id="JAGYPN010000003">
    <property type="protein sequence ID" value="MBS4224070.1"/>
    <property type="molecule type" value="Genomic_DNA"/>
</dbReference>
<dbReference type="PANTHER" id="PTHR37299">
    <property type="entry name" value="TRANSCRIPTIONAL REGULATOR-RELATED"/>
    <property type="match status" value="1"/>
</dbReference>
<organism evidence="4 5">
    <name type="scientific">Lederbergia citrea</name>
    <dbReference type="NCBI Taxonomy" id="2833581"/>
    <lineage>
        <taxon>Bacteria</taxon>
        <taxon>Bacillati</taxon>
        <taxon>Bacillota</taxon>
        <taxon>Bacilli</taxon>
        <taxon>Bacillales</taxon>
        <taxon>Bacillaceae</taxon>
        <taxon>Lederbergia</taxon>
    </lineage>
</organism>
<evidence type="ECO:0000259" key="3">
    <source>
        <dbReference type="PROSITE" id="PS50930"/>
    </source>
</evidence>
<evidence type="ECO:0000256" key="1">
    <source>
        <dbReference type="PROSITE-ProRule" id="PRU00169"/>
    </source>
</evidence>
<dbReference type="SUPFAM" id="SSF52172">
    <property type="entry name" value="CheY-like"/>
    <property type="match status" value="1"/>
</dbReference>
<dbReference type="Pfam" id="PF00072">
    <property type="entry name" value="Response_reg"/>
    <property type="match status" value="1"/>
</dbReference>
<evidence type="ECO:0000313" key="4">
    <source>
        <dbReference type="EMBL" id="MBS4224070.1"/>
    </source>
</evidence>
<dbReference type="SMART" id="SM00850">
    <property type="entry name" value="LytTR"/>
    <property type="match status" value="1"/>
</dbReference>
<feature type="domain" description="Response regulatory" evidence="2">
    <location>
        <begin position="3"/>
        <end position="117"/>
    </location>
</feature>